<dbReference type="RefSeq" id="WP_202778089.1">
    <property type="nucleotide sequence ID" value="NZ_CP065425.1"/>
</dbReference>
<evidence type="ECO:0008006" key="3">
    <source>
        <dbReference type="Google" id="ProtNLM"/>
    </source>
</evidence>
<evidence type="ECO:0000313" key="2">
    <source>
        <dbReference type="Proteomes" id="UP000595691"/>
    </source>
</evidence>
<organism evidence="1 2">
    <name type="scientific">Heyndrickxia vini</name>
    <dbReference type="NCBI Taxonomy" id="1476025"/>
    <lineage>
        <taxon>Bacteria</taxon>
        <taxon>Bacillati</taxon>
        <taxon>Bacillota</taxon>
        <taxon>Bacilli</taxon>
        <taxon>Bacillales</taxon>
        <taxon>Bacillaceae</taxon>
        <taxon>Heyndrickxia</taxon>
    </lineage>
</organism>
<dbReference type="Proteomes" id="UP000595691">
    <property type="component" value="Chromosome"/>
</dbReference>
<dbReference type="InterPro" id="IPR049676">
    <property type="entry name" value="QatC"/>
</dbReference>
<keyword evidence="2" id="KW-1185">Reference proteome</keyword>
<reference evidence="1 2" key="1">
    <citation type="submission" date="2020-11" db="EMBL/GenBank/DDBJ databases">
        <title>Taxonomic evaluation of the Bacillus sporothermodurans group of bacteria based on whole genome sequences.</title>
        <authorList>
            <person name="Fiedler G."/>
            <person name="Herbstmann A.-D."/>
            <person name="Doll E."/>
            <person name="Wenning M."/>
            <person name="Brinks E."/>
            <person name="Kabisch J."/>
            <person name="Breitenwieser F."/>
            <person name="Lappann M."/>
            <person name="Boehnlein C."/>
            <person name="Franz C."/>
        </authorList>
    </citation>
    <scope>NUCLEOTIDE SEQUENCE [LARGE SCALE GENOMIC DNA]</scope>
    <source>
        <strain evidence="1 2">JCM 19841</strain>
    </source>
</reference>
<dbReference type="Gene3D" id="3.40.50.620">
    <property type="entry name" value="HUPs"/>
    <property type="match status" value="1"/>
</dbReference>
<name>A0ABX7E2M9_9BACI</name>
<sequence>MKYKIQITSREIQRNGIKDVKIISDELGNNVELDIDFTKLVKFNRTVSSTIKDFLFFSTIVYSIDKSVSRKRFRDNWTRDLSIEIPLVNFELFNSVKEEIGNAVSFLTGDNWKFDFIELNENVFIDDNSNELDDSFPKQTSLFSGGLDSLIGVINWLEENQGKGLALVGHYDRHITQPKTDQDLLFDLLKSEYEGRIELVQVRVGQFHGGEETSLRSRSLLFIALGLFVSNSVDATGSLMIPENGVIALNVPLTPSRRGSCSTRTAHPFFLSSIQEILNKLNIENKLTNPLSYSTKGEAVANCLNQRLLKECIPLSVSCGKRGHTATWQNRHAKGCGRCVPCIYRRAALHTINADDEVYGVDICSESVDIDSNGESEQDLRAFLSFLRKKYTSEDISQILISNGRVALDELFIYSEMIYRAMEELKILLKDKGNQKINEKSGLFQKEFNG</sequence>
<proteinExistence type="predicted"/>
<dbReference type="NCBIfam" id="NF041925">
    <property type="entry name" value="QatC"/>
    <property type="match status" value="1"/>
</dbReference>
<dbReference type="EMBL" id="CP065425">
    <property type="protein sequence ID" value="QQZ09057.1"/>
    <property type="molecule type" value="Genomic_DNA"/>
</dbReference>
<gene>
    <name evidence="1" type="ORF">I5776_19050</name>
</gene>
<accession>A0ABX7E2M9</accession>
<dbReference type="InterPro" id="IPR014729">
    <property type="entry name" value="Rossmann-like_a/b/a_fold"/>
</dbReference>
<protein>
    <recommendedName>
        <fullName evidence="3">7-cyano-7-deazaguanine synthase</fullName>
    </recommendedName>
</protein>
<evidence type="ECO:0000313" key="1">
    <source>
        <dbReference type="EMBL" id="QQZ09057.1"/>
    </source>
</evidence>